<sequence>MSYSCLTQHFISRECIQLITPFLSS</sequence>
<dbReference type="EMBL" id="SOIZ01000291">
    <property type="protein sequence ID" value="TET60618.1"/>
    <property type="molecule type" value="Genomic_DNA"/>
</dbReference>
<organism evidence="1 2">
    <name type="scientific">Aerophobetes bacterium</name>
    <dbReference type="NCBI Taxonomy" id="2030807"/>
    <lineage>
        <taxon>Bacteria</taxon>
        <taxon>Candidatus Aerophobota</taxon>
    </lineage>
</organism>
<proteinExistence type="predicted"/>
<dbReference type="Proteomes" id="UP000319130">
    <property type="component" value="Unassembled WGS sequence"/>
</dbReference>
<evidence type="ECO:0000313" key="2">
    <source>
        <dbReference type="Proteomes" id="UP000319130"/>
    </source>
</evidence>
<accession>A0A523W0T8</accession>
<name>A0A523W0T8_UNCAE</name>
<evidence type="ECO:0000313" key="1">
    <source>
        <dbReference type="EMBL" id="TET60618.1"/>
    </source>
</evidence>
<reference evidence="1 2" key="1">
    <citation type="submission" date="2019-03" db="EMBL/GenBank/DDBJ databases">
        <title>Metabolic potential of uncultured bacteria and archaea associated with petroleum seepage in deep-sea sediments.</title>
        <authorList>
            <person name="Dong X."/>
            <person name="Hubert C."/>
        </authorList>
    </citation>
    <scope>NUCLEOTIDE SEQUENCE [LARGE SCALE GENOMIC DNA]</scope>
    <source>
        <strain evidence="1">E29_bin52</strain>
    </source>
</reference>
<dbReference type="InterPro" id="IPR025038">
    <property type="entry name" value="DUF3924"/>
</dbReference>
<gene>
    <name evidence="1" type="ORF">E3J48_06460</name>
</gene>
<dbReference type="Pfam" id="PF13062">
    <property type="entry name" value="DUF3924"/>
    <property type="match status" value="1"/>
</dbReference>
<protein>
    <submittedName>
        <fullName evidence="1">DUF3924 domain-containing protein</fullName>
    </submittedName>
</protein>
<dbReference type="AlphaFoldDB" id="A0A523W0T8"/>
<comment type="caution">
    <text evidence="1">The sequence shown here is derived from an EMBL/GenBank/DDBJ whole genome shotgun (WGS) entry which is preliminary data.</text>
</comment>